<dbReference type="PROSITE" id="PS51898">
    <property type="entry name" value="TYR_RECOMBINASE"/>
    <property type="match status" value="1"/>
</dbReference>
<feature type="domain" description="Tyr recombinase" evidence="7">
    <location>
        <begin position="172"/>
        <end position="388"/>
    </location>
</feature>
<dbReference type="PANTHER" id="PTHR30349">
    <property type="entry name" value="PHAGE INTEGRASE-RELATED"/>
    <property type="match status" value="1"/>
</dbReference>
<dbReference type="Gene3D" id="1.10.150.130">
    <property type="match status" value="1"/>
</dbReference>
<dbReference type="PANTHER" id="PTHR30349:SF41">
    <property type="entry name" value="INTEGRASE_RECOMBINASE PROTEIN MJ0367-RELATED"/>
    <property type="match status" value="1"/>
</dbReference>
<keyword evidence="6" id="KW-0175">Coiled coil</keyword>
<dbReference type="RefSeq" id="WP_077868534.1">
    <property type="nucleotide sequence ID" value="NZ_BKAK01000122.1"/>
</dbReference>
<evidence type="ECO:0000256" key="4">
    <source>
        <dbReference type="ARBA" id="ARBA00023125"/>
    </source>
</evidence>
<evidence type="ECO:0000313" key="9">
    <source>
        <dbReference type="Proteomes" id="UP000679373"/>
    </source>
</evidence>
<gene>
    <name evidence="8" type="ORF">KEC93_01990</name>
</gene>
<accession>A0AB74VGV1</accession>
<dbReference type="Pfam" id="PF14659">
    <property type="entry name" value="Phage_int_SAM_3"/>
    <property type="match status" value="1"/>
</dbReference>
<evidence type="ECO:0000256" key="2">
    <source>
        <dbReference type="ARBA" id="ARBA00008857"/>
    </source>
</evidence>
<evidence type="ECO:0000256" key="3">
    <source>
        <dbReference type="ARBA" id="ARBA00022908"/>
    </source>
</evidence>
<dbReference type="Proteomes" id="UP000679373">
    <property type="component" value="Chromosome"/>
</dbReference>
<evidence type="ECO:0000256" key="6">
    <source>
        <dbReference type="SAM" id="Coils"/>
    </source>
</evidence>
<dbReference type="GO" id="GO:0003677">
    <property type="term" value="F:DNA binding"/>
    <property type="evidence" value="ECO:0007669"/>
    <property type="project" value="UniProtKB-KW"/>
</dbReference>
<protein>
    <submittedName>
        <fullName evidence="8">Site-specific integrase</fullName>
    </submittedName>
</protein>
<keyword evidence="4" id="KW-0238">DNA-binding</keyword>
<evidence type="ECO:0000313" key="8">
    <source>
        <dbReference type="EMBL" id="QUN35631.1"/>
    </source>
</evidence>
<comment type="function">
    <text evidence="1">Site-specific tyrosine recombinase, which acts by catalyzing the cutting and rejoining of the recombining DNA molecules.</text>
</comment>
<feature type="coiled-coil region" evidence="6">
    <location>
        <begin position="30"/>
        <end position="57"/>
    </location>
</feature>
<dbReference type="EMBL" id="CP073653">
    <property type="protein sequence ID" value="QUN35631.1"/>
    <property type="molecule type" value="Genomic_DNA"/>
</dbReference>
<dbReference type="InterPro" id="IPR010998">
    <property type="entry name" value="Integrase_recombinase_N"/>
</dbReference>
<sequence>MAKTNYLKRTINGKEYYYFRLRHNNLNKPKDVYATTVKELDQKIRKIRNELENNIINNKEVFETFFANWLFDVKFLTLKPSTKERYEIIYRNYIKNSPLSKIKIKDITLTDIQEYYNALIKRGSTVSCILALNKLIAPCIRYAYNNSILIRDFTGAIVLPKESEETKLNKANKVQPFSLDEHRRFITTIKGHELEMLFLTALNTGMRQGELFALTWNDINFQGCYVSVNKTAKNVAEVSREGREPSKVIIQTPKTVKSNRRVSIPNALSEQLKQYKLKQSEYKLKLANLYENNNLVFCTIDGKYLDSSNVRKRFKKIIDTINSNKSDDSKIIKTRTFHDLRHTYATRLFELGESPKTVQELLGHSDISITLDTYTHVLENIKVMATSKLNDLYISMKAK</sequence>
<proteinExistence type="inferred from homology"/>
<dbReference type="InterPro" id="IPR004107">
    <property type="entry name" value="Integrase_SAM-like_N"/>
</dbReference>
<dbReference type="CDD" id="cd01189">
    <property type="entry name" value="INT_ICEBs1_C_like"/>
    <property type="match status" value="1"/>
</dbReference>
<reference evidence="8" key="1">
    <citation type="submission" date="2021-04" db="EMBL/GenBank/DDBJ databases">
        <title>Complete genome sequence of the type strain Clostridium beijerinckii NRRL B-598.</title>
        <authorList>
            <person name="Sedlar K."/>
            <person name="Branska B."/>
            <person name="Bezdicek M."/>
            <person name="Nykrynova M."/>
            <person name="Lengerova M."/>
            <person name="Skutkova H."/>
            <person name="Patakova P."/>
        </authorList>
    </citation>
    <scope>NUCLEOTIDE SEQUENCE</scope>
    <source>
        <strain evidence="8">DSM 791</strain>
    </source>
</reference>
<dbReference type="InterPro" id="IPR050090">
    <property type="entry name" value="Tyrosine_recombinase_XerCD"/>
</dbReference>
<dbReference type="InterPro" id="IPR002104">
    <property type="entry name" value="Integrase_catalytic"/>
</dbReference>
<dbReference type="GO" id="GO:0006310">
    <property type="term" value="P:DNA recombination"/>
    <property type="evidence" value="ECO:0007669"/>
    <property type="project" value="UniProtKB-KW"/>
</dbReference>
<evidence type="ECO:0000256" key="5">
    <source>
        <dbReference type="ARBA" id="ARBA00023172"/>
    </source>
</evidence>
<keyword evidence="5" id="KW-0233">DNA recombination</keyword>
<dbReference type="InterPro" id="IPR013762">
    <property type="entry name" value="Integrase-like_cat_sf"/>
</dbReference>
<dbReference type="GO" id="GO:0015074">
    <property type="term" value="P:DNA integration"/>
    <property type="evidence" value="ECO:0007669"/>
    <property type="project" value="UniProtKB-KW"/>
</dbReference>
<evidence type="ECO:0000256" key="1">
    <source>
        <dbReference type="ARBA" id="ARBA00003283"/>
    </source>
</evidence>
<comment type="similarity">
    <text evidence="2">Belongs to the 'phage' integrase family.</text>
</comment>
<evidence type="ECO:0000259" key="7">
    <source>
        <dbReference type="PROSITE" id="PS51898"/>
    </source>
</evidence>
<keyword evidence="9" id="KW-1185">Reference proteome</keyword>
<dbReference type="AlphaFoldDB" id="A0AB74VGV1"/>
<organism evidence="8 9">
    <name type="scientific">Clostridium beijerinckii</name>
    <name type="common">Clostridium MP</name>
    <dbReference type="NCBI Taxonomy" id="1520"/>
    <lineage>
        <taxon>Bacteria</taxon>
        <taxon>Bacillati</taxon>
        <taxon>Bacillota</taxon>
        <taxon>Clostridia</taxon>
        <taxon>Eubacteriales</taxon>
        <taxon>Clostridiaceae</taxon>
        <taxon>Clostridium</taxon>
    </lineage>
</organism>
<keyword evidence="3" id="KW-0229">DNA integration</keyword>
<dbReference type="InterPro" id="IPR011010">
    <property type="entry name" value="DNA_brk_join_enz"/>
</dbReference>
<dbReference type="SUPFAM" id="SSF56349">
    <property type="entry name" value="DNA breaking-rejoining enzymes"/>
    <property type="match status" value="1"/>
</dbReference>
<dbReference type="Gene3D" id="1.10.443.10">
    <property type="entry name" value="Intergrase catalytic core"/>
    <property type="match status" value="1"/>
</dbReference>
<dbReference type="Pfam" id="PF00589">
    <property type="entry name" value="Phage_integrase"/>
    <property type="match status" value="1"/>
</dbReference>
<dbReference type="GeneID" id="66343255"/>
<name>A0AB74VGV1_CLOBE</name>